<dbReference type="Proteomes" id="UP001143307">
    <property type="component" value="Unassembled WGS sequence"/>
</dbReference>
<protein>
    <submittedName>
        <fullName evidence="2">Uncharacterized protein</fullName>
    </submittedName>
</protein>
<evidence type="ECO:0000256" key="1">
    <source>
        <dbReference type="SAM" id="SignalP"/>
    </source>
</evidence>
<keyword evidence="1" id="KW-0732">Signal</keyword>
<reference evidence="2" key="1">
    <citation type="submission" date="2019-02" db="EMBL/GenBank/DDBJ databases">
        <authorList>
            <person name="Li S.-H."/>
        </authorList>
    </citation>
    <scope>NUCLEOTIDE SEQUENCE</scope>
    <source>
        <strain evidence="2">IMCC8485</strain>
    </source>
</reference>
<proteinExistence type="predicted"/>
<keyword evidence="3" id="KW-1185">Reference proteome</keyword>
<organism evidence="2 3">
    <name type="scientific">Candidatus Seongchinamella marina</name>
    <dbReference type="NCBI Taxonomy" id="2518990"/>
    <lineage>
        <taxon>Bacteria</taxon>
        <taxon>Pseudomonadati</taxon>
        <taxon>Pseudomonadota</taxon>
        <taxon>Gammaproteobacteria</taxon>
        <taxon>Cellvibrionales</taxon>
        <taxon>Halieaceae</taxon>
        <taxon>Seongchinamella</taxon>
    </lineage>
</organism>
<evidence type="ECO:0000313" key="2">
    <source>
        <dbReference type="EMBL" id="MCX2974206.1"/>
    </source>
</evidence>
<feature type="chain" id="PRO_5046232474" evidence="1">
    <location>
        <begin position="26"/>
        <end position="127"/>
    </location>
</feature>
<dbReference type="EMBL" id="SHNP01000004">
    <property type="protein sequence ID" value="MCX2974206.1"/>
    <property type="molecule type" value="Genomic_DNA"/>
</dbReference>
<gene>
    <name evidence="2" type="ORF">EYC87_11490</name>
</gene>
<comment type="caution">
    <text evidence="2">The sequence shown here is derived from an EMBL/GenBank/DDBJ whole genome shotgun (WGS) entry which is preliminary data.</text>
</comment>
<accession>A0ABT3SX79</accession>
<name>A0ABT3SX79_9GAMM</name>
<feature type="signal peptide" evidence="1">
    <location>
        <begin position="1"/>
        <end position="25"/>
    </location>
</feature>
<sequence length="127" mass="13105">MITRTLTVKAAMVVAGLGMASGLAAAPQAGPADAVAVCRAVLQDDVSELSRLLADYRIPSAYSVVALAPGSGRLRDARNGYLCNNMALDDFAAAVGAERTTEMLAGESTVQKDFVAESDDVGPETRS</sequence>
<dbReference type="RefSeq" id="WP_279253008.1">
    <property type="nucleotide sequence ID" value="NZ_SHNP01000004.1"/>
</dbReference>
<evidence type="ECO:0000313" key="3">
    <source>
        <dbReference type="Proteomes" id="UP001143307"/>
    </source>
</evidence>